<comment type="caution">
    <text evidence="4">The sequence shown here is derived from an EMBL/GenBank/DDBJ whole genome shotgun (WGS) entry which is preliminary data.</text>
</comment>
<dbReference type="InterPro" id="IPR011006">
    <property type="entry name" value="CheY-like_superfamily"/>
</dbReference>
<evidence type="ECO:0000313" key="5">
    <source>
        <dbReference type="Proteomes" id="UP000034601"/>
    </source>
</evidence>
<dbReference type="AlphaFoldDB" id="A0A0G0X3J6"/>
<proteinExistence type="predicted"/>
<dbReference type="SMART" id="SM00448">
    <property type="entry name" value="REC"/>
    <property type="match status" value="1"/>
</dbReference>
<dbReference type="Gene3D" id="3.40.50.2300">
    <property type="match status" value="1"/>
</dbReference>
<feature type="modified residue" description="4-aspartylphosphate" evidence="2">
    <location>
        <position position="55"/>
    </location>
</feature>
<dbReference type="InterPro" id="IPR050595">
    <property type="entry name" value="Bact_response_regulator"/>
</dbReference>
<gene>
    <name evidence="4" type="ORF">UU29_C0017G0003</name>
</gene>
<evidence type="ECO:0000313" key="4">
    <source>
        <dbReference type="EMBL" id="KKR82167.1"/>
    </source>
</evidence>
<dbReference type="GO" id="GO:0000160">
    <property type="term" value="P:phosphorelay signal transduction system"/>
    <property type="evidence" value="ECO:0007669"/>
    <property type="project" value="InterPro"/>
</dbReference>
<dbReference type="PANTHER" id="PTHR44591">
    <property type="entry name" value="STRESS RESPONSE REGULATOR PROTEIN 1"/>
    <property type="match status" value="1"/>
</dbReference>
<dbReference type="PANTHER" id="PTHR44591:SF3">
    <property type="entry name" value="RESPONSE REGULATORY DOMAIN-CONTAINING PROTEIN"/>
    <property type="match status" value="1"/>
</dbReference>
<evidence type="ECO:0000259" key="3">
    <source>
        <dbReference type="PROSITE" id="PS50110"/>
    </source>
</evidence>
<dbReference type="CDD" id="cd17574">
    <property type="entry name" value="REC_OmpR"/>
    <property type="match status" value="1"/>
</dbReference>
<dbReference type="PROSITE" id="PS50110">
    <property type="entry name" value="RESPONSE_REGULATORY"/>
    <property type="match status" value="1"/>
</dbReference>
<reference evidence="4 5" key="1">
    <citation type="journal article" date="2015" name="Nature">
        <title>rRNA introns, odd ribosomes, and small enigmatic genomes across a large radiation of phyla.</title>
        <authorList>
            <person name="Brown C.T."/>
            <person name="Hug L.A."/>
            <person name="Thomas B.C."/>
            <person name="Sharon I."/>
            <person name="Castelle C.J."/>
            <person name="Singh A."/>
            <person name="Wilkins M.J."/>
            <person name="Williams K.H."/>
            <person name="Banfield J.F."/>
        </authorList>
    </citation>
    <scope>NUCLEOTIDE SEQUENCE [LARGE SCALE GENOMIC DNA]</scope>
</reference>
<evidence type="ECO:0000256" key="1">
    <source>
        <dbReference type="ARBA" id="ARBA00022553"/>
    </source>
</evidence>
<dbReference type="SUPFAM" id="SSF52172">
    <property type="entry name" value="CheY-like"/>
    <property type="match status" value="1"/>
</dbReference>
<dbReference type="Pfam" id="PF00072">
    <property type="entry name" value="Response_reg"/>
    <property type="match status" value="1"/>
</dbReference>
<dbReference type="InterPro" id="IPR001789">
    <property type="entry name" value="Sig_transdc_resp-reg_receiver"/>
</dbReference>
<dbReference type="Proteomes" id="UP000034601">
    <property type="component" value="Unassembled WGS sequence"/>
</dbReference>
<sequence length="124" mass="13929">MADKKYILVGEDDKFYANIYKIKLAKEGFDVEVVGDGEQVLTSARQKKPDLILLDLIMPVKDGFETLKELKADPKLKDIKVVVSSNLGQEEDIKKTVQLGAVDYLTKANLSIQEVVDKIRGYLK</sequence>
<organism evidence="4 5">
    <name type="scientific">Candidatus Daviesbacteria bacterium GW2011_GWA2_40_9</name>
    <dbReference type="NCBI Taxonomy" id="1618424"/>
    <lineage>
        <taxon>Bacteria</taxon>
        <taxon>Candidatus Daviesiibacteriota</taxon>
    </lineage>
</organism>
<keyword evidence="1 2" id="KW-0597">Phosphoprotein</keyword>
<feature type="domain" description="Response regulatory" evidence="3">
    <location>
        <begin position="6"/>
        <end position="122"/>
    </location>
</feature>
<evidence type="ECO:0000256" key="2">
    <source>
        <dbReference type="PROSITE-ProRule" id="PRU00169"/>
    </source>
</evidence>
<dbReference type="EMBL" id="LCAB01000017">
    <property type="protein sequence ID" value="KKR82167.1"/>
    <property type="molecule type" value="Genomic_DNA"/>
</dbReference>
<accession>A0A0G0X3J6</accession>
<name>A0A0G0X3J6_9BACT</name>
<protein>
    <submittedName>
        <fullName evidence="4">Response regulator receiver protein</fullName>
    </submittedName>
</protein>